<dbReference type="Gene3D" id="4.10.410.40">
    <property type="match status" value="1"/>
</dbReference>
<dbReference type="AlphaFoldDB" id="A0A5T3MWE3"/>
<comment type="caution">
    <text evidence="1">The sequence shown here is derived from an EMBL/GenBank/DDBJ whole genome shotgun (WGS) entry which is preliminary data.</text>
</comment>
<evidence type="ECO:0000313" key="1">
    <source>
        <dbReference type="EMBL" id="EAN6191891.1"/>
    </source>
</evidence>
<gene>
    <name evidence="1" type="ORF">EJS11_10725</name>
</gene>
<sequence length="276" mass="30568">MEITKEFDIFTGSHVTVSLSDNTDSPVAFFDPSFTEVQNLSQFPKLTLSNSVETLETYDSEYTSKLSGNRKLENTTLVLNKVIDDPHQTMLEKAVENKTLLRFRLFYVIDSGYSLANTGYYQIFEGYVTAVRHRGGSDKIATVEYRIEPDGAILDQGIATEGSILRVGDFGIGAGTDTFTGPIDSELLTGNRFVTYKGSNGSNPFSTDTALIHLQPNEESGWQLTCTPTGEPRLRVRTVQPDGASAWTKIYTAYEKPTPHEIGAVSQEDRIDFGEF</sequence>
<accession>A0A5T3MWE3</accession>
<protein>
    <submittedName>
        <fullName evidence="1">Uncharacterized protein</fullName>
    </submittedName>
</protein>
<organism evidence="1">
    <name type="scientific">Salmonella enterica</name>
    <name type="common">Salmonella choleraesuis</name>
    <dbReference type="NCBI Taxonomy" id="28901"/>
    <lineage>
        <taxon>Bacteria</taxon>
        <taxon>Pseudomonadati</taxon>
        <taxon>Pseudomonadota</taxon>
        <taxon>Gammaproteobacteria</taxon>
        <taxon>Enterobacterales</taxon>
        <taxon>Enterobacteriaceae</taxon>
        <taxon>Salmonella</taxon>
    </lineage>
</organism>
<proteinExistence type="predicted"/>
<dbReference type="EMBL" id="AACYSG010000008">
    <property type="protein sequence ID" value="EAN6191891.1"/>
    <property type="molecule type" value="Genomic_DNA"/>
</dbReference>
<reference evidence="1" key="1">
    <citation type="submission" date="2018-12" db="EMBL/GenBank/DDBJ databases">
        <authorList>
            <consortium name="PulseNet: The National Subtyping Network for Foodborne Disease Surveillance"/>
            <person name="Tarr C.L."/>
            <person name="Trees E."/>
            <person name="Katz L.S."/>
            <person name="Carleton-Romer H.A."/>
            <person name="Stroika S."/>
            <person name="Kucerova Z."/>
            <person name="Roache K.F."/>
            <person name="Sabol A.L."/>
            <person name="Besser J."/>
            <person name="Gerner-Smidt P."/>
        </authorList>
    </citation>
    <scope>NUCLEOTIDE SEQUENCE</scope>
    <source>
        <strain evidence="1">PNUSAS060203</strain>
    </source>
</reference>
<name>A0A5T3MWE3_SALER</name>